<gene>
    <name evidence="2" type="ORF">PCANC_11787</name>
</gene>
<feature type="compositionally biased region" description="Low complexity" evidence="1">
    <location>
        <begin position="200"/>
        <end position="209"/>
    </location>
</feature>
<organism evidence="2 3">
    <name type="scientific">Puccinia coronata f. sp. avenae</name>
    <dbReference type="NCBI Taxonomy" id="200324"/>
    <lineage>
        <taxon>Eukaryota</taxon>
        <taxon>Fungi</taxon>
        <taxon>Dikarya</taxon>
        <taxon>Basidiomycota</taxon>
        <taxon>Pucciniomycotina</taxon>
        <taxon>Pucciniomycetes</taxon>
        <taxon>Pucciniales</taxon>
        <taxon>Pucciniaceae</taxon>
        <taxon>Puccinia</taxon>
    </lineage>
</organism>
<evidence type="ECO:0000313" key="3">
    <source>
        <dbReference type="Proteomes" id="UP000235388"/>
    </source>
</evidence>
<reference evidence="2 3" key="1">
    <citation type="submission" date="2017-11" db="EMBL/GenBank/DDBJ databases">
        <title>De novo assembly and phasing of dikaryotic genomes from two isolates of Puccinia coronata f. sp. avenae, the causal agent of oat crown rust.</title>
        <authorList>
            <person name="Miller M.E."/>
            <person name="Zhang Y."/>
            <person name="Omidvar V."/>
            <person name="Sperschneider J."/>
            <person name="Schwessinger B."/>
            <person name="Raley C."/>
            <person name="Palmer J.M."/>
            <person name="Garnica D."/>
            <person name="Upadhyaya N."/>
            <person name="Rathjen J."/>
            <person name="Taylor J.M."/>
            <person name="Park R.F."/>
            <person name="Dodds P.N."/>
            <person name="Hirsch C.D."/>
            <person name="Kianian S.F."/>
            <person name="Figueroa M."/>
        </authorList>
    </citation>
    <scope>NUCLEOTIDE SEQUENCE [LARGE SCALE GENOMIC DNA]</scope>
    <source>
        <strain evidence="2">12NC29</strain>
    </source>
</reference>
<accession>A0A2N5SV82</accession>
<keyword evidence="3" id="KW-1185">Reference proteome</keyword>
<feature type="compositionally biased region" description="Polar residues" evidence="1">
    <location>
        <begin position="218"/>
        <end position="243"/>
    </location>
</feature>
<feature type="region of interest" description="Disordered" evidence="1">
    <location>
        <begin position="179"/>
        <end position="273"/>
    </location>
</feature>
<feature type="compositionally biased region" description="Acidic residues" evidence="1">
    <location>
        <begin position="245"/>
        <end position="273"/>
    </location>
</feature>
<name>A0A2N5SV82_9BASI</name>
<evidence type="ECO:0000313" key="2">
    <source>
        <dbReference type="EMBL" id="PLW17136.1"/>
    </source>
</evidence>
<protein>
    <submittedName>
        <fullName evidence="2">Uncharacterized protein</fullName>
    </submittedName>
</protein>
<evidence type="ECO:0000256" key="1">
    <source>
        <dbReference type="SAM" id="MobiDB-lite"/>
    </source>
</evidence>
<dbReference type="EMBL" id="PGCJ01000855">
    <property type="protein sequence ID" value="PLW17136.1"/>
    <property type="molecule type" value="Genomic_DNA"/>
</dbReference>
<dbReference type="Proteomes" id="UP000235388">
    <property type="component" value="Unassembled WGS sequence"/>
</dbReference>
<dbReference type="OrthoDB" id="2500693at2759"/>
<proteinExistence type="predicted"/>
<comment type="caution">
    <text evidence="2">The sequence shown here is derived from an EMBL/GenBank/DDBJ whole genome shotgun (WGS) entry which is preliminary data.</text>
</comment>
<sequence>MKALNKWATEAVNIVKTCNCEVVFFAVSKHLAKHSFKLLRCTPGAEGSVKTLNDIDGVSQYAARLQALVTGNSVTQLALNNKLPDIASRKDLKPHVSAKLGHMLARSTKNVLTKWPWTNTDNMLKQAKVKVVVSPKAISDISWIKKSNRHLGKVPCSQILLDLSEGHIRVVPIPADKLEDTTSKTADGTNPCVPQGGSGSDSSNKNGTNRPVAEDHSGYNSSNVNGTNPHSANRGNIDENSNIDCEGDDSSDVDAGGDEESNVEDDDSNDDTI</sequence>
<dbReference type="AlphaFoldDB" id="A0A2N5SV82"/>